<feature type="region of interest" description="Disordered" evidence="5">
    <location>
        <begin position="294"/>
        <end position="318"/>
    </location>
</feature>
<feature type="domain" description="4Fe4S-binding SPASM" evidence="7">
    <location>
        <begin position="187"/>
        <end position="242"/>
    </location>
</feature>
<dbReference type="InterPro" id="IPR050377">
    <property type="entry name" value="Radical_SAM_PqqE_MftC-like"/>
</dbReference>
<dbReference type="InterPro" id="IPR058240">
    <property type="entry name" value="rSAM_sf"/>
</dbReference>
<dbReference type="GO" id="GO:0003824">
    <property type="term" value="F:catalytic activity"/>
    <property type="evidence" value="ECO:0007669"/>
    <property type="project" value="InterPro"/>
</dbReference>
<proteinExistence type="predicted"/>
<evidence type="ECO:0000313" key="9">
    <source>
        <dbReference type="Proteomes" id="UP000215223"/>
    </source>
</evidence>
<evidence type="ECO:0000259" key="7">
    <source>
        <dbReference type="Pfam" id="PF13186"/>
    </source>
</evidence>
<evidence type="ECO:0000256" key="1">
    <source>
        <dbReference type="ARBA" id="ARBA00022691"/>
    </source>
</evidence>
<sequence>MEITGKCQLECVQCYAESGPDGTHGPMSDADWLHVLDQAAAMGVEVVQFIGGEPTLHPGLPGLVAHALASDLAVEVYTNLVHVSDELWKVFALPGVSLATSYYSDDPAQHAAITRRPSHARTRANIAEAVRRDIPVRAGVIDLGAGQRAGQAQAELVDLGVPSVGYDRVRQVGRGVRGGRASVEQLCGRCGDGVAAISPDGDVWPCVFSRWLPIGNVLDTGLAEILTGPDARQVTANLERAFGRRDLTHGVQACNPGCSPTCNPISCGPRCEPMTSPCNPRQCAPADQFCSPNYPGPSRRCSPRTDSPCRPMQCRPTR</sequence>
<protein>
    <submittedName>
        <fullName evidence="8">Radical SAM protein</fullName>
    </submittedName>
</protein>
<dbReference type="CDD" id="cd01335">
    <property type="entry name" value="Radical_SAM"/>
    <property type="match status" value="1"/>
</dbReference>
<dbReference type="Gene3D" id="3.20.20.70">
    <property type="entry name" value="Aldolase class I"/>
    <property type="match status" value="1"/>
</dbReference>
<gene>
    <name evidence="8" type="ORF">CFP71_27890</name>
</gene>
<dbReference type="PANTHER" id="PTHR11228:SF7">
    <property type="entry name" value="PQQA PEPTIDE CYCLASE"/>
    <property type="match status" value="1"/>
</dbReference>
<evidence type="ECO:0000256" key="2">
    <source>
        <dbReference type="ARBA" id="ARBA00022723"/>
    </source>
</evidence>
<dbReference type="InterPro" id="IPR007197">
    <property type="entry name" value="rSAM"/>
</dbReference>
<dbReference type="GO" id="GO:0051536">
    <property type="term" value="F:iron-sulfur cluster binding"/>
    <property type="evidence" value="ECO:0007669"/>
    <property type="project" value="UniProtKB-KW"/>
</dbReference>
<organism evidence="8 9">
    <name type="scientific">Amycolatopsis thailandensis</name>
    <dbReference type="NCBI Taxonomy" id="589330"/>
    <lineage>
        <taxon>Bacteria</taxon>
        <taxon>Bacillati</taxon>
        <taxon>Actinomycetota</taxon>
        <taxon>Actinomycetes</taxon>
        <taxon>Pseudonocardiales</taxon>
        <taxon>Pseudonocardiaceae</taxon>
        <taxon>Amycolatopsis</taxon>
    </lineage>
</organism>
<reference evidence="8 9" key="1">
    <citation type="submission" date="2017-07" db="EMBL/GenBank/DDBJ databases">
        <title>Amycolatopsis thailandensis Genome sequencing and assembly.</title>
        <authorList>
            <person name="Kaur N."/>
            <person name="Mayilraj S."/>
        </authorList>
    </citation>
    <scope>NUCLEOTIDE SEQUENCE [LARGE SCALE GENOMIC DNA]</scope>
    <source>
        <strain evidence="8 9">JCM 16380</strain>
    </source>
</reference>
<keyword evidence="9" id="KW-1185">Reference proteome</keyword>
<dbReference type="InterPro" id="IPR023885">
    <property type="entry name" value="4Fe4S-binding_SPASM_dom"/>
</dbReference>
<keyword evidence="1" id="KW-0949">S-adenosyl-L-methionine</keyword>
<keyword evidence="2" id="KW-0479">Metal-binding</keyword>
<dbReference type="InterPro" id="IPR013785">
    <property type="entry name" value="Aldolase_TIM"/>
</dbReference>
<keyword evidence="4" id="KW-0411">Iron-sulfur</keyword>
<dbReference type="OrthoDB" id="9782387at2"/>
<accession>A0A229RUJ2</accession>
<comment type="caution">
    <text evidence="8">The sequence shown here is derived from an EMBL/GenBank/DDBJ whole genome shotgun (WGS) entry which is preliminary data.</text>
</comment>
<dbReference type="SFLD" id="SFLDF00365">
    <property type="entry name" value="thuricin_CD_(TrnCD-like)"/>
    <property type="match status" value="1"/>
</dbReference>
<dbReference type="Proteomes" id="UP000215223">
    <property type="component" value="Unassembled WGS sequence"/>
</dbReference>
<evidence type="ECO:0000256" key="3">
    <source>
        <dbReference type="ARBA" id="ARBA00023004"/>
    </source>
</evidence>
<dbReference type="PANTHER" id="PTHR11228">
    <property type="entry name" value="RADICAL SAM DOMAIN PROTEIN"/>
    <property type="match status" value="1"/>
</dbReference>
<dbReference type="EMBL" id="NMQT01000102">
    <property type="protein sequence ID" value="OXM50363.1"/>
    <property type="molecule type" value="Genomic_DNA"/>
</dbReference>
<evidence type="ECO:0000259" key="6">
    <source>
        <dbReference type="Pfam" id="PF04055"/>
    </source>
</evidence>
<dbReference type="GO" id="GO:0046872">
    <property type="term" value="F:metal ion binding"/>
    <property type="evidence" value="ECO:0007669"/>
    <property type="project" value="UniProtKB-KW"/>
</dbReference>
<dbReference type="SUPFAM" id="SSF102114">
    <property type="entry name" value="Radical SAM enzymes"/>
    <property type="match status" value="1"/>
</dbReference>
<evidence type="ECO:0000256" key="4">
    <source>
        <dbReference type="ARBA" id="ARBA00023014"/>
    </source>
</evidence>
<dbReference type="Pfam" id="PF04055">
    <property type="entry name" value="Radical_SAM"/>
    <property type="match status" value="1"/>
</dbReference>
<dbReference type="SFLD" id="SFLDG01386">
    <property type="entry name" value="main_SPASM_domain-containing"/>
    <property type="match status" value="1"/>
</dbReference>
<dbReference type="SFLD" id="SFLDG01067">
    <property type="entry name" value="SPASM/twitch_domain_containing"/>
    <property type="match status" value="1"/>
</dbReference>
<dbReference type="AlphaFoldDB" id="A0A229RUJ2"/>
<dbReference type="Pfam" id="PF13186">
    <property type="entry name" value="SPASM"/>
    <property type="match status" value="1"/>
</dbReference>
<feature type="domain" description="Radical SAM core" evidence="6">
    <location>
        <begin position="1"/>
        <end position="145"/>
    </location>
</feature>
<evidence type="ECO:0000313" key="8">
    <source>
        <dbReference type="EMBL" id="OXM50363.1"/>
    </source>
</evidence>
<name>A0A229RUJ2_9PSEU</name>
<dbReference type="SFLD" id="SFLDG01216">
    <property type="entry name" value="thioether_bond_formation_requi"/>
    <property type="match status" value="1"/>
</dbReference>
<evidence type="ECO:0000256" key="5">
    <source>
        <dbReference type="SAM" id="MobiDB-lite"/>
    </source>
</evidence>
<keyword evidence="3" id="KW-0408">Iron</keyword>
<dbReference type="SFLD" id="SFLDS00029">
    <property type="entry name" value="Radical_SAM"/>
    <property type="match status" value="1"/>
</dbReference>